<keyword evidence="1" id="KW-0472">Membrane</keyword>
<feature type="transmembrane region" description="Helical" evidence="1">
    <location>
        <begin position="62"/>
        <end position="81"/>
    </location>
</feature>
<sequence>MHSRLQHILLGALAGLFFWALQEGGFATGLLGARGIFTLAIAGTVFFGTGLAMLGEIGARKAGLAAVLIAIPATLLGWWQAGGLVFGETLMGQMDFSMLALFVLATVPMPFAMVVAQQGLTRWADYPALFTHAWNIVVRYGAAWLFLAVVWLLLYLSSQLLESVGIDLLRQIFRLDWLALGLSGAVLGLGLAVVTELEEMISPFLLLRLLRLLLPVVMVVVVLFLLGLVLNSGAIDAVGFSHATTLIAISLAAILLVSVAVEREDFEAVVAPILRLSTLGLALILPLLAAVSAWSAWRSISDLGWTPARVAQSVLIVLIAGYGIGYAVAVLRGRNWMARVRRVNIAMAVALLAMAVAWLTPLIDANRIATKSQIARYEAGAIRPTDLPLYEMAQNWGKAGQNGIATLRTRASGDPALARALSSVATLNGAAQPDVGAAQLAGLRALIALPPGAPAIPEALLQAIAKDNGWPQSALCTPGTQAQPSCALVMADLRPDLPGNEAILVRDDGSYAPVRFYYLMKDHWVDGGALRAISGKNGTMGAVIAAIAQGQFQIVPSGISALQAGGKTLVPQLR</sequence>
<feature type="transmembrane region" description="Helical" evidence="1">
    <location>
        <begin position="137"/>
        <end position="157"/>
    </location>
</feature>
<accession>A0ABV3TMW5</accession>
<feature type="transmembrane region" description="Helical" evidence="1">
    <location>
        <begin position="37"/>
        <end position="55"/>
    </location>
</feature>
<feature type="transmembrane region" description="Helical" evidence="1">
    <location>
        <begin position="242"/>
        <end position="261"/>
    </location>
</feature>
<feature type="transmembrane region" description="Helical" evidence="1">
    <location>
        <begin position="209"/>
        <end position="230"/>
    </location>
</feature>
<proteinExistence type="predicted"/>
<evidence type="ECO:0000313" key="2">
    <source>
        <dbReference type="EMBL" id="MEX1662931.1"/>
    </source>
</evidence>
<name>A0ABV3TMW5_9RHOB</name>
<reference evidence="2 3" key="1">
    <citation type="journal article" date="2011" name="Int. J. Syst. Evol. Microbiol.">
        <title>Zhongshania antarctica gen. nov., sp. nov. and Zhongshania guokunii sp. nov., gammaproteobacteria respectively isolated from coastal attached (fast) ice and surface seawater of the Antarctic.</title>
        <authorList>
            <person name="Li H.J."/>
            <person name="Zhang X.Y."/>
            <person name="Chen C.X."/>
            <person name="Zhang Y.J."/>
            <person name="Gao Z.M."/>
            <person name="Yu Y."/>
            <person name="Chen X.L."/>
            <person name="Chen B."/>
            <person name="Zhang Y.Z."/>
        </authorList>
    </citation>
    <scope>NUCLEOTIDE SEQUENCE [LARGE SCALE GENOMIC DNA]</scope>
    <source>
        <strain evidence="2 3">15-R06ZXC-3</strain>
    </source>
</reference>
<organism evidence="2 3">
    <name type="scientific">Thioclava arctica</name>
    <dbReference type="NCBI Taxonomy" id="3238301"/>
    <lineage>
        <taxon>Bacteria</taxon>
        <taxon>Pseudomonadati</taxon>
        <taxon>Pseudomonadota</taxon>
        <taxon>Alphaproteobacteria</taxon>
        <taxon>Rhodobacterales</taxon>
        <taxon>Paracoccaceae</taxon>
        <taxon>Thioclava</taxon>
    </lineage>
</organism>
<comment type="caution">
    <text evidence="2">The sequence shown here is derived from an EMBL/GenBank/DDBJ whole genome shotgun (WGS) entry which is preliminary data.</text>
</comment>
<feature type="transmembrane region" description="Helical" evidence="1">
    <location>
        <begin position="273"/>
        <end position="297"/>
    </location>
</feature>
<gene>
    <name evidence="2" type="ORF">AB4874_14940</name>
</gene>
<evidence type="ECO:0000313" key="3">
    <source>
        <dbReference type="Proteomes" id="UP001557465"/>
    </source>
</evidence>
<keyword evidence="3" id="KW-1185">Reference proteome</keyword>
<keyword evidence="1" id="KW-0812">Transmembrane</keyword>
<feature type="transmembrane region" description="Helical" evidence="1">
    <location>
        <begin position="177"/>
        <end position="197"/>
    </location>
</feature>
<evidence type="ECO:0008006" key="4">
    <source>
        <dbReference type="Google" id="ProtNLM"/>
    </source>
</evidence>
<evidence type="ECO:0000256" key="1">
    <source>
        <dbReference type="SAM" id="Phobius"/>
    </source>
</evidence>
<dbReference type="EMBL" id="JBFRYC010000010">
    <property type="protein sequence ID" value="MEX1662931.1"/>
    <property type="molecule type" value="Genomic_DNA"/>
</dbReference>
<dbReference type="RefSeq" id="WP_368392578.1">
    <property type="nucleotide sequence ID" value="NZ_JBFRYC010000010.1"/>
</dbReference>
<keyword evidence="1" id="KW-1133">Transmembrane helix</keyword>
<feature type="transmembrane region" description="Helical" evidence="1">
    <location>
        <begin position="96"/>
        <end position="116"/>
    </location>
</feature>
<dbReference type="Proteomes" id="UP001557465">
    <property type="component" value="Unassembled WGS sequence"/>
</dbReference>
<feature type="transmembrane region" description="Helical" evidence="1">
    <location>
        <begin position="343"/>
        <end position="363"/>
    </location>
</feature>
<feature type="transmembrane region" description="Helical" evidence="1">
    <location>
        <begin position="309"/>
        <end position="331"/>
    </location>
</feature>
<protein>
    <recommendedName>
        <fullName evidence="4">DUF4153 domain-containing protein</fullName>
    </recommendedName>
</protein>